<sequence length="124" mass="13541">MAYLDTREAFATAAPVGASSIPAAFERSEWEVIVLAQRDDIASLRAPGWLARTFAALFGGNPDRRLASPRLEALRRLAVHAWHQGYAVPVSAMKGFKEVGFSTDQLELLLSSIAQGRTADRHGY</sequence>
<dbReference type="Proteomes" id="UP001160625">
    <property type="component" value="Unassembled WGS sequence"/>
</dbReference>
<comment type="caution">
    <text evidence="1">The sequence shown here is derived from an EMBL/GenBank/DDBJ whole genome shotgun (WGS) entry which is preliminary data.</text>
</comment>
<protein>
    <submittedName>
        <fullName evidence="1">Uncharacterized protein</fullName>
    </submittedName>
</protein>
<name>A0ABT6N7E1_9SPHN</name>
<dbReference type="EMBL" id="JARYGZ010000005">
    <property type="protein sequence ID" value="MDH7640998.1"/>
    <property type="molecule type" value="Genomic_DNA"/>
</dbReference>
<evidence type="ECO:0000313" key="2">
    <source>
        <dbReference type="Proteomes" id="UP001160625"/>
    </source>
</evidence>
<organism evidence="1 2">
    <name type="scientific">Sphingomonas oryzagri</name>
    <dbReference type="NCBI Taxonomy" id="3042314"/>
    <lineage>
        <taxon>Bacteria</taxon>
        <taxon>Pseudomonadati</taxon>
        <taxon>Pseudomonadota</taxon>
        <taxon>Alphaproteobacteria</taxon>
        <taxon>Sphingomonadales</taxon>
        <taxon>Sphingomonadaceae</taxon>
        <taxon>Sphingomonas</taxon>
    </lineage>
</organism>
<proteinExistence type="predicted"/>
<accession>A0ABT6N7E1</accession>
<evidence type="ECO:0000313" key="1">
    <source>
        <dbReference type="EMBL" id="MDH7640998.1"/>
    </source>
</evidence>
<dbReference type="RefSeq" id="WP_281046338.1">
    <property type="nucleotide sequence ID" value="NZ_JARYGZ010000005.1"/>
</dbReference>
<keyword evidence="2" id="KW-1185">Reference proteome</keyword>
<reference evidence="1" key="1">
    <citation type="submission" date="2023-04" db="EMBL/GenBank/DDBJ databases">
        <title>Sphingomonas sp. MAHUQ-71 isolated from rice field.</title>
        <authorList>
            <person name="Huq M.A."/>
        </authorList>
    </citation>
    <scope>NUCLEOTIDE SEQUENCE</scope>
    <source>
        <strain evidence="1">MAHUQ-71</strain>
    </source>
</reference>
<gene>
    <name evidence="1" type="ORF">QGN17_19855</name>
</gene>